<gene>
    <name evidence="3" type="ORF">ACFYY5_28960</name>
</gene>
<dbReference type="PANTHER" id="PTHR46609:SF6">
    <property type="entry name" value="EXONUCLEASE, PHAGE-TYPE_RECB, C-TERMINAL DOMAIN-CONTAINING PROTEIN-RELATED"/>
    <property type="match status" value="1"/>
</dbReference>
<organism evidence="3 4">
    <name type="scientific">Nocardia elegans</name>
    <dbReference type="NCBI Taxonomy" id="300029"/>
    <lineage>
        <taxon>Bacteria</taxon>
        <taxon>Bacillati</taxon>
        <taxon>Actinomycetota</taxon>
        <taxon>Actinomycetes</taxon>
        <taxon>Mycobacteriales</taxon>
        <taxon>Nocardiaceae</taxon>
        <taxon>Nocardia</taxon>
    </lineage>
</organism>
<evidence type="ECO:0000313" key="4">
    <source>
        <dbReference type="Proteomes" id="UP001602089"/>
    </source>
</evidence>
<dbReference type="PANTHER" id="PTHR46609">
    <property type="entry name" value="EXONUCLEASE, PHAGE-TYPE/RECB, C-TERMINAL DOMAIN-CONTAINING PROTEIN"/>
    <property type="match status" value="1"/>
</dbReference>
<feature type="domain" description="DNA-binding phage zinc finger" evidence="2">
    <location>
        <begin position="46"/>
        <end position="87"/>
    </location>
</feature>
<accession>A0ABW6TL72</accession>
<protein>
    <submittedName>
        <fullName evidence="3">YqaJ viral recombinase family protein</fullName>
    </submittedName>
</protein>
<dbReference type="InterPro" id="IPR011335">
    <property type="entry name" value="Restrct_endonuc-II-like"/>
</dbReference>
<dbReference type="InterPro" id="IPR056911">
    <property type="entry name" value="Phage_Znf_bind_put"/>
</dbReference>
<dbReference type="SUPFAM" id="SSF52980">
    <property type="entry name" value="Restriction endonuclease-like"/>
    <property type="match status" value="1"/>
</dbReference>
<sequence length="278" mass="30851">MNHREPQLSLTVYPDLLQGSDEWLAQRLGIVTASVVGDLITTRKLSAIDHHCPACGAVANDPCHSKVKAGAPIKTLHPERAEVARHANSIVLETANNDTARGLTTLLVAERITGWVDPTFISDDMLRGIEDEPLARNIYSEHYAPVQEAGFMVREHNGIQIGYSPDGLVGADGLIEIKSRRPKIHVAHVLSGHPPTEVMAQLQCGLLVSGRKWLDYISYCGGMHLWVHRVHPDQRWFDAILAAVHTFETNAAEMIRRYHEAVEGLPTTERTIEMEMVL</sequence>
<dbReference type="InterPro" id="IPR019080">
    <property type="entry name" value="YqaJ_viral_recombinase"/>
</dbReference>
<dbReference type="InterPro" id="IPR051703">
    <property type="entry name" value="NF-kappa-B_Signaling_Reg"/>
</dbReference>
<dbReference type="Pfam" id="PF24623">
    <property type="entry name" value="Phage_zn_bind_8"/>
    <property type="match status" value="1"/>
</dbReference>
<proteinExistence type="predicted"/>
<evidence type="ECO:0000313" key="3">
    <source>
        <dbReference type="EMBL" id="MFF4026886.1"/>
    </source>
</evidence>
<name>A0ABW6TL72_9NOCA</name>
<dbReference type="InterPro" id="IPR011604">
    <property type="entry name" value="PDDEXK-like_dom_sf"/>
</dbReference>
<comment type="caution">
    <text evidence="3">The sequence shown here is derived from an EMBL/GenBank/DDBJ whole genome shotgun (WGS) entry which is preliminary data.</text>
</comment>
<dbReference type="EMBL" id="JBIATK010000012">
    <property type="protein sequence ID" value="MFF4026886.1"/>
    <property type="molecule type" value="Genomic_DNA"/>
</dbReference>
<dbReference type="RefSeq" id="WP_387131839.1">
    <property type="nucleotide sequence ID" value="NZ_JBIATK010000012.1"/>
</dbReference>
<dbReference type="Pfam" id="PF09588">
    <property type="entry name" value="YqaJ"/>
    <property type="match status" value="1"/>
</dbReference>
<dbReference type="Proteomes" id="UP001602089">
    <property type="component" value="Unassembled WGS sequence"/>
</dbReference>
<dbReference type="Gene3D" id="3.90.320.10">
    <property type="match status" value="1"/>
</dbReference>
<evidence type="ECO:0000259" key="1">
    <source>
        <dbReference type="Pfam" id="PF09588"/>
    </source>
</evidence>
<keyword evidence="4" id="KW-1185">Reference proteome</keyword>
<feature type="domain" description="YqaJ viral recombinase" evidence="1">
    <location>
        <begin position="116"/>
        <end position="211"/>
    </location>
</feature>
<evidence type="ECO:0000259" key="2">
    <source>
        <dbReference type="Pfam" id="PF24623"/>
    </source>
</evidence>
<reference evidence="3 4" key="1">
    <citation type="submission" date="2024-10" db="EMBL/GenBank/DDBJ databases">
        <title>The Natural Products Discovery Center: Release of the First 8490 Sequenced Strains for Exploring Actinobacteria Biosynthetic Diversity.</title>
        <authorList>
            <person name="Kalkreuter E."/>
            <person name="Kautsar S.A."/>
            <person name="Yang D."/>
            <person name="Bader C.D."/>
            <person name="Teijaro C.N."/>
            <person name="Fluegel L."/>
            <person name="Davis C.M."/>
            <person name="Simpson J.R."/>
            <person name="Lauterbach L."/>
            <person name="Steele A.D."/>
            <person name="Gui C."/>
            <person name="Meng S."/>
            <person name="Li G."/>
            <person name="Viehrig K."/>
            <person name="Ye F."/>
            <person name="Su P."/>
            <person name="Kiefer A.F."/>
            <person name="Nichols A."/>
            <person name="Cepeda A.J."/>
            <person name="Yan W."/>
            <person name="Fan B."/>
            <person name="Jiang Y."/>
            <person name="Adhikari A."/>
            <person name="Zheng C.-J."/>
            <person name="Schuster L."/>
            <person name="Cowan T.M."/>
            <person name="Smanski M.J."/>
            <person name="Chevrette M.G."/>
            <person name="De Carvalho L.P.S."/>
            <person name="Shen B."/>
        </authorList>
    </citation>
    <scope>NUCLEOTIDE SEQUENCE [LARGE SCALE GENOMIC DNA]</scope>
    <source>
        <strain evidence="3 4">NPDC001867</strain>
    </source>
</reference>